<dbReference type="CTD" id="20216534"/>
<dbReference type="eggNOG" id="ENOG502SWJF">
    <property type="taxonomic scope" value="Eukaryota"/>
</dbReference>
<reference evidence="1 3" key="2">
    <citation type="journal article" date="2013" name="Nature">
        <title>Insights into bilaterian evolution from three spiralian genomes.</title>
        <authorList>
            <person name="Simakov O."/>
            <person name="Marletaz F."/>
            <person name="Cho S.J."/>
            <person name="Edsinger-Gonzales E."/>
            <person name="Havlak P."/>
            <person name="Hellsten U."/>
            <person name="Kuo D.H."/>
            <person name="Larsson T."/>
            <person name="Lv J."/>
            <person name="Arendt D."/>
            <person name="Savage R."/>
            <person name="Osoegawa K."/>
            <person name="de Jong P."/>
            <person name="Grimwood J."/>
            <person name="Chapman J.A."/>
            <person name="Shapiro H."/>
            <person name="Aerts A."/>
            <person name="Otillar R.P."/>
            <person name="Terry A.Y."/>
            <person name="Boore J.L."/>
            <person name="Grigoriev I.V."/>
            <person name="Lindberg D.R."/>
            <person name="Seaver E.C."/>
            <person name="Weisblat D.A."/>
            <person name="Putnam N.H."/>
            <person name="Rokhsar D.S."/>
        </authorList>
    </citation>
    <scope>NUCLEOTIDE SEQUENCE</scope>
</reference>
<reference evidence="2" key="3">
    <citation type="submission" date="2015-06" db="UniProtKB">
        <authorList>
            <consortium name="EnsemblMetazoa"/>
        </authorList>
    </citation>
    <scope>IDENTIFICATION</scope>
</reference>
<dbReference type="Proteomes" id="UP000015101">
    <property type="component" value="Unassembled WGS sequence"/>
</dbReference>
<dbReference type="AlphaFoldDB" id="T1G637"/>
<dbReference type="EMBL" id="AMQM01006438">
    <property type="status" value="NOT_ANNOTATED_CDS"/>
    <property type="molecule type" value="Genomic_DNA"/>
</dbReference>
<sequence>HVLADKLNSYLANPSKNIESLFSYPSVCASFIKLNSTLPISAVVVHLFSVAGQILTDKRCRLFDDHTNKMIF</sequence>
<keyword evidence="3" id="KW-1185">Reference proteome</keyword>
<dbReference type="EMBL" id="KB097456">
    <property type="protein sequence ID" value="ESN96992.1"/>
    <property type="molecule type" value="Genomic_DNA"/>
</dbReference>
<reference evidence="3" key="1">
    <citation type="submission" date="2012-12" db="EMBL/GenBank/DDBJ databases">
        <authorList>
            <person name="Hellsten U."/>
            <person name="Grimwood J."/>
            <person name="Chapman J.A."/>
            <person name="Shapiro H."/>
            <person name="Aerts A."/>
            <person name="Otillar R.P."/>
            <person name="Terry A.Y."/>
            <person name="Boore J.L."/>
            <person name="Simakov O."/>
            <person name="Marletaz F."/>
            <person name="Cho S.-J."/>
            <person name="Edsinger-Gonzales E."/>
            <person name="Havlak P."/>
            <person name="Kuo D.-H."/>
            <person name="Larsson T."/>
            <person name="Lv J."/>
            <person name="Arendt D."/>
            <person name="Savage R."/>
            <person name="Osoegawa K."/>
            <person name="de Jong P."/>
            <person name="Lindberg D.R."/>
            <person name="Seaver E.C."/>
            <person name="Weisblat D.A."/>
            <person name="Putnam N.H."/>
            <person name="Grigoriev I.V."/>
            <person name="Rokhsar D.S."/>
        </authorList>
    </citation>
    <scope>NUCLEOTIDE SEQUENCE</scope>
</reference>
<evidence type="ECO:0000313" key="2">
    <source>
        <dbReference type="EnsemblMetazoa" id="HelroP85872"/>
    </source>
</evidence>
<evidence type="ECO:0000313" key="3">
    <source>
        <dbReference type="Proteomes" id="UP000015101"/>
    </source>
</evidence>
<organism evidence="2 3">
    <name type="scientific">Helobdella robusta</name>
    <name type="common">Californian leech</name>
    <dbReference type="NCBI Taxonomy" id="6412"/>
    <lineage>
        <taxon>Eukaryota</taxon>
        <taxon>Metazoa</taxon>
        <taxon>Spiralia</taxon>
        <taxon>Lophotrochozoa</taxon>
        <taxon>Annelida</taxon>
        <taxon>Clitellata</taxon>
        <taxon>Hirudinea</taxon>
        <taxon>Rhynchobdellida</taxon>
        <taxon>Glossiphoniidae</taxon>
        <taxon>Helobdella</taxon>
    </lineage>
</organism>
<dbReference type="InParanoid" id="T1G637"/>
<dbReference type="GeneID" id="20216534"/>
<dbReference type="EnsemblMetazoa" id="HelroT85872">
    <property type="protein sequence ID" value="HelroP85872"/>
    <property type="gene ID" value="HelroG85872"/>
</dbReference>
<dbReference type="KEGG" id="hro:HELRODRAFT_85872"/>
<protein>
    <submittedName>
        <fullName evidence="1 2">Uncharacterized protein</fullName>
    </submittedName>
</protein>
<gene>
    <name evidence="2" type="primary">20216534</name>
    <name evidence="1" type="ORF">HELRODRAFT_85872</name>
</gene>
<evidence type="ECO:0000313" key="1">
    <source>
        <dbReference type="EMBL" id="ESN96992.1"/>
    </source>
</evidence>
<proteinExistence type="predicted"/>
<name>T1G637_HELRO</name>
<accession>T1G637</accession>
<dbReference type="RefSeq" id="XP_009024775.1">
    <property type="nucleotide sequence ID" value="XM_009026527.1"/>
</dbReference>
<dbReference type="HOGENOM" id="CLU_198678_0_0_1"/>